<evidence type="ECO:0000313" key="4">
    <source>
        <dbReference type="Proteomes" id="UP000027265"/>
    </source>
</evidence>
<keyword evidence="4" id="KW-1185">Reference proteome</keyword>
<keyword evidence="2" id="KW-0472">Membrane</keyword>
<dbReference type="AlphaFoldDB" id="A0A067PX49"/>
<feature type="region of interest" description="Disordered" evidence="1">
    <location>
        <begin position="1"/>
        <end position="23"/>
    </location>
</feature>
<proteinExistence type="predicted"/>
<name>A0A067PX49_9AGAM</name>
<evidence type="ECO:0000256" key="1">
    <source>
        <dbReference type="SAM" id="MobiDB-lite"/>
    </source>
</evidence>
<evidence type="ECO:0000313" key="3">
    <source>
        <dbReference type="EMBL" id="KDQ55867.1"/>
    </source>
</evidence>
<keyword evidence="2" id="KW-0812">Transmembrane</keyword>
<dbReference type="EMBL" id="KL197724">
    <property type="protein sequence ID" value="KDQ55867.1"/>
    <property type="molecule type" value="Genomic_DNA"/>
</dbReference>
<dbReference type="InParanoid" id="A0A067PX49"/>
<protein>
    <submittedName>
        <fullName evidence="3">Uncharacterized protein</fullName>
    </submittedName>
</protein>
<evidence type="ECO:0000256" key="2">
    <source>
        <dbReference type="SAM" id="Phobius"/>
    </source>
</evidence>
<sequence>MTPAVAPTPDGRCEAASLPSPSHGMYPASALIILTSCIMMCYRRHRFRILENRKTLSTERPGLRMPSHEHPFPQLCSEILCSVLPSKLV</sequence>
<organism evidence="3 4">
    <name type="scientific">Jaapia argillacea MUCL 33604</name>
    <dbReference type="NCBI Taxonomy" id="933084"/>
    <lineage>
        <taxon>Eukaryota</taxon>
        <taxon>Fungi</taxon>
        <taxon>Dikarya</taxon>
        <taxon>Basidiomycota</taxon>
        <taxon>Agaricomycotina</taxon>
        <taxon>Agaricomycetes</taxon>
        <taxon>Agaricomycetidae</taxon>
        <taxon>Jaapiales</taxon>
        <taxon>Jaapiaceae</taxon>
        <taxon>Jaapia</taxon>
    </lineage>
</organism>
<keyword evidence="2" id="KW-1133">Transmembrane helix</keyword>
<feature type="transmembrane region" description="Helical" evidence="2">
    <location>
        <begin position="24"/>
        <end position="42"/>
    </location>
</feature>
<dbReference type="Proteomes" id="UP000027265">
    <property type="component" value="Unassembled WGS sequence"/>
</dbReference>
<dbReference type="HOGENOM" id="CLU_2455034_0_0_1"/>
<accession>A0A067PX49</accession>
<reference evidence="4" key="1">
    <citation type="journal article" date="2014" name="Proc. Natl. Acad. Sci. U.S.A.">
        <title>Extensive sampling of basidiomycete genomes demonstrates inadequacy of the white-rot/brown-rot paradigm for wood decay fungi.</title>
        <authorList>
            <person name="Riley R."/>
            <person name="Salamov A.A."/>
            <person name="Brown D.W."/>
            <person name="Nagy L.G."/>
            <person name="Floudas D."/>
            <person name="Held B.W."/>
            <person name="Levasseur A."/>
            <person name="Lombard V."/>
            <person name="Morin E."/>
            <person name="Otillar R."/>
            <person name="Lindquist E.A."/>
            <person name="Sun H."/>
            <person name="LaButti K.M."/>
            <person name="Schmutz J."/>
            <person name="Jabbour D."/>
            <person name="Luo H."/>
            <person name="Baker S.E."/>
            <person name="Pisabarro A.G."/>
            <person name="Walton J.D."/>
            <person name="Blanchette R.A."/>
            <person name="Henrissat B."/>
            <person name="Martin F."/>
            <person name="Cullen D."/>
            <person name="Hibbett D.S."/>
            <person name="Grigoriev I.V."/>
        </authorList>
    </citation>
    <scope>NUCLEOTIDE SEQUENCE [LARGE SCALE GENOMIC DNA]</scope>
    <source>
        <strain evidence="4">MUCL 33604</strain>
    </source>
</reference>
<gene>
    <name evidence="3" type="ORF">JAAARDRAFT_331713</name>
</gene>